<feature type="region of interest" description="Disordered" evidence="1">
    <location>
        <begin position="587"/>
        <end position="611"/>
    </location>
</feature>
<name>A0ABP0L4I9_9DINO</name>
<reference evidence="3 4" key="1">
    <citation type="submission" date="2024-02" db="EMBL/GenBank/DDBJ databases">
        <authorList>
            <person name="Chen Y."/>
            <person name="Shah S."/>
            <person name="Dougan E. K."/>
            <person name="Thang M."/>
            <person name="Chan C."/>
        </authorList>
    </citation>
    <scope>NUCLEOTIDE SEQUENCE [LARGE SCALE GENOMIC DNA]</scope>
</reference>
<feature type="region of interest" description="Disordered" evidence="1">
    <location>
        <begin position="1768"/>
        <end position="1868"/>
    </location>
</feature>
<feature type="compositionally biased region" description="Basic and acidic residues" evidence="1">
    <location>
        <begin position="1853"/>
        <end position="1863"/>
    </location>
</feature>
<keyword evidence="2" id="KW-0472">Membrane</keyword>
<keyword evidence="4" id="KW-1185">Reference proteome</keyword>
<keyword evidence="2" id="KW-0812">Transmembrane</keyword>
<evidence type="ECO:0000313" key="3">
    <source>
        <dbReference type="EMBL" id="CAK9034077.1"/>
    </source>
</evidence>
<feature type="compositionally biased region" description="Basic and acidic residues" evidence="1">
    <location>
        <begin position="587"/>
        <end position="602"/>
    </location>
</feature>
<feature type="region of interest" description="Disordered" evidence="1">
    <location>
        <begin position="238"/>
        <end position="259"/>
    </location>
</feature>
<evidence type="ECO:0000256" key="1">
    <source>
        <dbReference type="SAM" id="MobiDB-lite"/>
    </source>
</evidence>
<protein>
    <submittedName>
        <fullName evidence="3">Mitochondrial protein</fullName>
    </submittedName>
</protein>
<feature type="compositionally biased region" description="Gly residues" evidence="1">
    <location>
        <begin position="622"/>
        <end position="635"/>
    </location>
</feature>
<keyword evidence="2" id="KW-1133">Transmembrane helix</keyword>
<feature type="compositionally biased region" description="Acidic residues" evidence="1">
    <location>
        <begin position="1810"/>
        <end position="1820"/>
    </location>
</feature>
<comment type="caution">
    <text evidence="3">The sequence shown here is derived from an EMBL/GenBank/DDBJ whole genome shotgun (WGS) entry which is preliminary data.</text>
</comment>
<dbReference type="Proteomes" id="UP001642464">
    <property type="component" value="Unassembled WGS sequence"/>
</dbReference>
<evidence type="ECO:0000313" key="4">
    <source>
        <dbReference type="Proteomes" id="UP001642464"/>
    </source>
</evidence>
<feature type="non-terminal residue" evidence="3">
    <location>
        <position position="2374"/>
    </location>
</feature>
<organism evidence="3 4">
    <name type="scientific">Durusdinium trenchii</name>
    <dbReference type="NCBI Taxonomy" id="1381693"/>
    <lineage>
        <taxon>Eukaryota</taxon>
        <taxon>Sar</taxon>
        <taxon>Alveolata</taxon>
        <taxon>Dinophyceae</taxon>
        <taxon>Suessiales</taxon>
        <taxon>Symbiodiniaceae</taxon>
        <taxon>Durusdinium</taxon>
    </lineage>
</organism>
<gene>
    <name evidence="3" type="ORF">SCF082_LOCUS20736</name>
</gene>
<sequence length="2374" mass="262646">MALLSQQALADAISAVAQAGGATQDLEGLEEVLLTTRNRIRTNGKAETFPLQHAGLGRCLMPILSWIAREPSLPQLSAEVRSELAWNLYTSAVSRTQSAEAFPLITSDVEAWSEVVSSLSPAESMGTPTGTTRQVSSGTLHWKCWILGLIALAMDPWIPSGRFRVYAASFGIVLLGLGSALWYLGWSSLPCFGLSAPSPPVRTTPGRQGKWTELDMPHLEVIDPAVQPVSATAVMPPPGVPQVPVGEPPGLSSGEPSRVSQPVEIEPYIPGTRVRVLHVAPYEALTGQCGKVVEHRADGVNICLDSGLTLQQMPKHAVSTFLGSPGVNDTISRDSVYAPFSLSSPPSKLQTQACRLKDAVTKAAALSATTPSWGALFWQAVKNEKDIYQLEPEVQSVLQSHGYAGDGTLSPPRTEELKKSLQELETLGGPTHGSGGAFARVADVGTGGNPEQMAWHLRLPADLQRAAPELYRNIRSEGCSSVRQWVNDQHPTLELKQSSGYQDLFTAATIIDFELADCKSEAAIMHRLGTSDTLEIQLRKLGAYVYYRRTKDRTGANRMLGVRAPGANADIAPKWLLDDANSHSKLEWQRTERGNRMSKQEHGSQQSSSQHAIKYAGKFRGRGSGSKGGGKGRGGVTHPASCCVTETEAEEFKRRLDGFALLPLPTPERPEWKRHRSARLRTRQKHRLQVWRVACGLVNTINALNYGEVDTKLTSPEAARFGRVKATAPRTHVVQRLLSEASAIARERRSCGLTGVQSSRAVASLLKQPVDDLGYMNFCKVKQVPLEAARLVEPPDTRAIDMLAALPAEDACFYEHESNVIDVEGKSESMFKELESHYGFIGGSEQEYLKYLERDDVQHLWQWDHMRNIRAIAGVSAVPKKNPEQQRKLIMQVAANYMMVDPSSRAHLGMDGTRSAMATNRAEALNCAQRKLLETAHCRFVFMKSDQKQKILDFIKKAEDGQLVGSMASCVDYLMKEGLAYKQVLRSQAIGVHEENRDGVMIDVAHVSELIATFERMGWHDEEAKAMCIELADDEASERTREANRQLCSASDGQLAPVDGFKEKMRFASIQGSHTNQAFRSILFGCNQRDARAMPQEMQAALEKGLQWTVICRACVSEFPKLVGLLQACGNALQQVAKSEDELQMALKISNILKRSGTKTVRWGDIQSEVLRSKPPCSLSCPWIFAFVLKYGGAFLEETEMYVRSHGRQSKQLGPEVWEAMQTQMRGSDQRVVWRHMFLKFAYCCADKQFSIGDAKKAITNKSVLQSATVAEKGVLEFKDLLGSHPKRLKILGSLQVQLVAVVLEKKKMREYEGVGECLHDFAVDAGLTPLACWKPASSAGATALATPKAKAAGKKGEMMPAREYNDAGKLTNVSAILIGMGFKVDAMVSRKDEVVAKIVAFQDSDVLLELDETLEKKLVSSASFIEGQWKLYTPPKAQEEIAWLTEAPLTSKEMQMSMIKARVVHAMWEQLNQKKHDLESFLVLKSPKAIRSTKTWAQSKLLLPCASPKVVLCAHGTGNINDLVIGKWDIYDVCIPMFTKMLKETALHEGFMNPFHMVPRVVEEEEANLEVWPSMDSLKKLSLSLDTGKPIQLPVLRNTCKVEKDEDLTVFWPPLKKRAADVEELRSGQEESDGDAGENAEEDFAVDFDQIAIHLVHCVHLEGRARWYPETQIVDGLTYCIDACNRALHEMLLNSVEDGEKPPRLRAARDEDRFLVCKSVEITLPPVDGRAAHTCRVLWKIKSRDLHIELTNGNLAHVLASLACSPPAEKKKKPLKGSPKRKRMQRQLQLSNGEMEDRAQEADIKGEGGSDEAEEEEEEQAAREANEEPEEEEPAAGAEAYEECEEEEQDAERDGDASHGEPEGEEECWAVDAEADEANDEVKEEVQQVAEAPRFFTKWGMDKAGNYIPQMVKIREHQRPAEPAKEPAFQLDETDLPGEDFKGVQVDGKLIWVSDLERYRASSSTRERSRTRGGVQAASNPHIDASERREIVTTVSHLAKTLAEAVRQDIRKQAVDNVAAGFTVSQWCDAVRATKRQGHRVFVWMHFFAGRRQDGDVEEFAQKLAEAKGLQLMYISIDLATDHRWDLTIPCTFHALYQLVEEGLVDGVLGEPPCSTVASSRHVPLTNGPRPLRFRHCFWGREDLKLWERARVLEANCLWLNYMSLCEGVSSRGGVHLFAHPADPGVDPYPSLWQTAEMINMERRTGAIRVHLHPCHYGGPEAKLTCLSGTVHGLIQHDGAQCPGLSDTHTHGPPVGRTFPRALCEAIAKMFIDTFVHFEATNTGPTGALRLTKDVAAPRVTAWSTWCEQRRHGAVLLNEATVRRQAVVLSPLQSAVYVHVDDTVCLSDASQGPIFCDKIMDGLVSALEEVGFG</sequence>
<feature type="compositionally biased region" description="Acidic residues" evidence="1">
    <location>
        <begin position="1828"/>
        <end position="1852"/>
    </location>
</feature>
<proteinExistence type="predicted"/>
<feature type="transmembrane region" description="Helical" evidence="2">
    <location>
        <begin position="165"/>
        <end position="186"/>
    </location>
</feature>
<evidence type="ECO:0000256" key="2">
    <source>
        <dbReference type="SAM" id="Phobius"/>
    </source>
</evidence>
<feature type="compositionally biased region" description="Basic and acidic residues" evidence="1">
    <location>
        <begin position="1796"/>
        <end position="1809"/>
    </location>
</feature>
<accession>A0ABP0L4I9</accession>
<feature type="compositionally biased region" description="Basic residues" evidence="1">
    <location>
        <begin position="1771"/>
        <end position="1786"/>
    </location>
</feature>
<feature type="region of interest" description="Disordered" evidence="1">
    <location>
        <begin position="619"/>
        <end position="638"/>
    </location>
</feature>
<dbReference type="EMBL" id="CAXAMM010014558">
    <property type="protein sequence ID" value="CAK9034077.1"/>
    <property type="molecule type" value="Genomic_DNA"/>
</dbReference>